<evidence type="ECO:0000313" key="3">
    <source>
        <dbReference type="Proteomes" id="UP001139000"/>
    </source>
</evidence>
<evidence type="ECO:0000313" key="2">
    <source>
        <dbReference type="EMBL" id="MCF0060588.1"/>
    </source>
</evidence>
<feature type="transmembrane region" description="Helical" evidence="1">
    <location>
        <begin position="7"/>
        <end position="26"/>
    </location>
</feature>
<dbReference type="AlphaFoldDB" id="A0A9X1PJE1"/>
<keyword evidence="3" id="KW-1185">Reference proteome</keyword>
<dbReference type="EMBL" id="JAJTTC010000001">
    <property type="protein sequence ID" value="MCF0060588.1"/>
    <property type="molecule type" value="Genomic_DNA"/>
</dbReference>
<comment type="caution">
    <text evidence="2">The sequence shown here is derived from an EMBL/GenBank/DDBJ whole genome shotgun (WGS) entry which is preliminary data.</text>
</comment>
<keyword evidence="1" id="KW-1133">Transmembrane helix</keyword>
<feature type="transmembrane region" description="Helical" evidence="1">
    <location>
        <begin position="78"/>
        <end position="96"/>
    </location>
</feature>
<evidence type="ECO:0000256" key="1">
    <source>
        <dbReference type="SAM" id="Phobius"/>
    </source>
</evidence>
<reference evidence="2" key="1">
    <citation type="submission" date="2021-12" db="EMBL/GenBank/DDBJ databases">
        <title>Novel species in genus Dyadobacter.</title>
        <authorList>
            <person name="Ma C."/>
        </authorList>
    </citation>
    <scope>NUCLEOTIDE SEQUENCE</scope>
    <source>
        <strain evidence="2">LJ419</strain>
    </source>
</reference>
<proteinExistence type="predicted"/>
<dbReference type="Proteomes" id="UP001139000">
    <property type="component" value="Unassembled WGS sequence"/>
</dbReference>
<feature type="transmembrane region" description="Helical" evidence="1">
    <location>
        <begin position="46"/>
        <end position="66"/>
    </location>
</feature>
<keyword evidence="1" id="KW-0812">Transmembrane</keyword>
<organism evidence="2 3">
    <name type="scientific">Dyadobacter chenwenxiniae</name>
    <dbReference type="NCBI Taxonomy" id="2906456"/>
    <lineage>
        <taxon>Bacteria</taxon>
        <taxon>Pseudomonadati</taxon>
        <taxon>Bacteroidota</taxon>
        <taxon>Cytophagia</taxon>
        <taxon>Cytophagales</taxon>
        <taxon>Spirosomataceae</taxon>
        <taxon>Dyadobacter</taxon>
    </lineage>
</organism>
<protein>
    <submittedName>
        <fullName evidence="2">Uncharacterized protein</fullName>
    </submittedName>
</protein>
<keyword evidence="1" id="KW-0472">Membrane</keyword>
<name>A0A9X1PJE1_9BACT</name>
<dbReference type="RefSeq" id="WP_234606369.1">
    <property type="nucleotide sequence ID" value="NZ_CP094997.1"/>
</dbReference>
<accession>A0A9X1PJE1</accession>
<sequence length="97" mass="10914">MKKKKSYFWPIVLLVVVFSLMSDFLARISSAFFLPVDRLLFISPSISPVTMWAFLGMLLGVVYGSFVAIKKFRLDSKLIVIPVGIAIVMINLMILLS</sequence>
<gene>
    <name evidence="2" type="ORF">LXM26_03730</name>
</gene>